<protein>
    <recommendedName>
        <fullName evidence="1">N-acetyltransferase domain-containing protein</fullName>
    </recommendedName>
</protein>
<name>A0ABS6EWZ3_9CLOT</name>
<dbReference type="InterPro" id="IPR000182">
    <property type="entry name" value="GNAT_dom"/>
</dbReference>
<dbReference type="Proteomes" id="UP000736583">
    <property type="component" value="Unassembled WGS sequence"/>
</dbReference>
<dbReference type="RefSeq" id="WP_216455431.1">
    <property type="nucleotide sequence ID" value="NZ_JAHLQL010000001.1"/>
</dbReference>
<gene>
    <name evidence="2" type="ORF">KQI89_00165</name>
</gene>
<organism evidence="2 3">
    <name type="scientific">Clostridium simiarum</name>
    <dbReference type="NCBI Taxonomy" id="2841506"/>
    <lineage>
        <taxon>Bacteria</taxon>
        <taxon>Bacillati</taxon>
        <taxon>Bacillota</taxon>
        <taxon>Clostridia</taxon>
        <taxon>Eubacteriales</taxon>
        <taxon>Clostridiaceae</taxon>
        <taxon>Clostridium</taxon>
    </lineage>
</organism>
<proteinExistence type="predicted"/>
<dbReference type="EMBL" id="JAHLQL010000001">
    <property type="protein sequence ID" value="MBU5590169.1"/>
    <property type="molecule type" value="Genomic_DNA"/>
</dbReference>
<reference evidence="2 3" key="1">
    <citation type="submission" date="2021-06" db="EMBL/GenBank/DDBJ databases">
        <authorList>
            <person name="Sun Q."/>
            <person name="Li D."/>
        </authorList>
    </citation>
    <scope>NUCLEOTIDE SEQUENCE [LARGE SCALE GENOMIC DNA]</scope>
    <source>
        <strain evidence="2 3">MSJ-4</strain>
    </source>
</reference>
<evidence type="ECO:0000259" key="1">
    <source>
        <dbReference type="PROSITE" id="PS51186"/>
    </source>
</evidence>
<dbReference type="PROSITE" id="PS51186">
    <property type="entry name" value="GNAT"/>
    <property type="match status" value="1"/>
</dbReference>
<feature type="domain" description="N-acetyltransferase" evidence="1">
    <location>
        <begin position="160"/>
        <end position="297"/>
    </location>
</feature>
<keyword evidence="3" id="KW-1185">Reference proteome</keyword>
<accession>A0ABS6EWZ3</accession>
<sequence>MRVRNINYTEIDLYTNMLPYEGSRLKDILSSWLEKGITRLDWCFVIEDNNKFLGRIIYGVFDDDLDILNIDFIDAPKEAMEKLLCHSVKEMGLKGFSKIINHLYSDKNNFKEYKDILLKIGFKITQEKRSFTWTQNYIKESSKRLIFKSLEDTGQMEYIEAIKEVTEGTLDEDDLSSIKEIGYKKAAEKYFNELKDIDFNKKWWKLAYTGDNDLLGLVVPQRFNEDTGAINYIGVVPKRRGNGYINDLLIEGTRILSENNITKIIADIDVKNFPLEKALMDQGYKFDCEMLVMKLSL</sequence>
<evidence type="ECO:0000313" key="3">
    <source>
        <dbReference type="Proteomes" id="UP000736583"/>
    </source>
</evidence>
<evidence type="ECO:0000313" key="2">
    <source>
        <dbReference type="EMBL" id="MBU5590169.1"/>
    </source>
</evidence>
<comment type="caution">
    <text evidence="2">The sequence shown here is derived from an EMBL/GenBank/DDBJ whole genome shotgun (WGS) entry which is preliminary data.</text>
</comment>